<dbReference type="GO" id="GO:0140566">
    <property type="term" value="F:histone reader activity"/>
    <property type="evidence" value="ECO:0007669"/>
    <property type="project" value="InterPro"/>
</dbReference>
<organism evidence="8 9">
    <name type="scientific">Digitaria exilis</name>
    <dbReference type="NCBI Taxonomy" id="1010633"/>
    <lineage>
        <taxon>Eukaryota</taxon>
        <taxon>Viridiplantae</taxon>
        <taxon>Streptophyta</taxon>
        <taxon>Embryophyta</taxon>
        <taxon>Tracheophyta</taxon>
        <taxon>Spermatophyta</taxon>
        <taxon>Magnoliopsida</taxon>
        <taxon>Liliopsida</taxon>
        <taxon>Poales</taxon>
        <taxon>Poaceae</taxon>
        <taxon>PACMAD clade</taxon>
        <taxon>Panicoideae</taxon>
        <taxon>Panicodae</taxon>
        <taxon>Paniceae</taxon>
        <taxon>Anthephorinae</taxon>
        <taxon>Digitaria</taxon>
    </lineage>
</organism>
<keyword evidence="5" id="KW-0804">Transcription</keyword>
<comment type="caution">
    <text evidence="8">The sequence shown here is derived from an EMBL/GenBank/DDBJ whole genome shotgun (WGS) entry which is preliminary data.</text>
</comment>
<dbReference type="InterPro" id="IPR056280">
    <property type="entry name" value="AIPP2-like_SPOC"/>
</dbReference>
<evidence type="ECO:0000313" key="8">
    <source>
        <dbReference type="EMBL" id="KAF8657883.1"/>
    </source>
</evidence>
<dbReference type="EMBL" id="JACEFO010002486">
    <property type="protein sequence ID" value="KAF8657883.1"/>
    <property type="molecule type" value="Genomic_DNA"/>
</dbReference>
<keyword evidence="1" id="KW-0479">Metal-binding</keyword>
<feature type="compositionally biased region" description="Basic residues" evidence="6">
    <location>
        <begin position="90"/>
        <end position="104"/>
    </location>
</feature>
<feature type="compositionally biased region" description="Polar residues" evidence="6">
    <location>
        <begin position="792"/>
        <end position="802"/>
    </location>
</feature>
<feature type="region of interest" description="Disordered" evidence="6">
    <location>
        <begin position="454"/>
        <end position="473"/>
    </location>
</feature>
<evidence type="ECO:0000256" key="5">
    <source>
        <dbReference type="ARBA" id="ARBA00023163"/>
    </source>
</evidence>
<dbReference type="InterPro" id="IPR049914">
    <property type="entry name" value="PHD1-3/5-6"/>
</dbReference>
<accession>A0A835DY33</accession>
<dbReference type="OrthoDB" id="611115at2759"/>
<feature type="compositionally biased region" description="Basic and acidic residues" evidence="6">
    <location>
        <begin position="455"/>
        <end position="473"/>
    </location>
</feature>
<keyword evidence="2" id="KW-0863">Zinc-finger</keyword>
<feature type="compositionally biased region" description="Polar residues" evidence="6">
    <location>
        <begin position="68"/>
        <end position="80"/>
    </location>
</feature>
<keyword evidence="3" id="KW-0862">Zinc</keyword>
<dbReference type="GO" id="GO:0008270">
    <property type="term" value="F:zinc ion binding"/>
    <property type="evidence" value="ECO:0007669"/>
    <property type="project" value="UniProtKB-KW"/>
</dbReference>
<dbReference type="PANTHER" id="PTHR33304:SF49">
    <property type="entry name" value="OS12G0161500 PROTEIN"/>
    <property type="match status" value="1"/>
</dbReference>
<keyword evidence="4" id="KW-0805">Transcription regulation</keyword>
<feature type="domain" description="AIPP2-like SPOC-like" evidence="7">
    <location>
        <begin position="586"/>
        <end position="641"/>
    </location>
</feature>
<dbReference type="Pfam" id="PF23121">
    <property type="entry name" value="SPOC_AIPP2"/>
    <property type="match status" value="1"/>
</dbReference>
<dbReference type="GO" id="GO:0034244">
    <property type="term" value="P:negative regulation of transcription elongation by RNA polymerase II"/>
    <property type="evidence" value="ECO:0007669"/>
    <property type="project" value="InterPro"/>
</dbReference>
<name>A0A835DY33_9POAL</name>
<proteinExistence type="predicted"/>
<feature type="region of interest" description="Disordered" evidence="6">
    <location>
        <begin position="681"/>
        <end position="703"/>
    </location>
</feature>
<dbReference type="Proteomes" id="UP000636709">
    <property type="component" value="Unassembled WGS sequence"/>
</dbReference>
<dbReference type="AlphaFoldDB" id="A0A835DY33"/>
<gene>
    <name evidence="8" type="ORF">HU200_059693</name>
</gene>
<evidence type="ECO:0000259" key="7">
    <source>
        <dbReference type="Pfam" id="PF23121"/>
    </source>
</evidence>
<keyword evidence="9" id="KW-1185">Reference proteome</keyword>
<sequence>MWLGLCVKCVEILDSNMSCYLAVIAMDLLYTDCWFCYECQQRHGEIPCSGSLDKVSIERQPDYAHFGSTENQSITKTSGSARGDVVAGRNGKRKPFKKRLKSIKKLYSPEKNSPRDKYTKKKSTVQPKDNCTNRKGRNTTSITCANVKALQSCETIGIEIEAAKSNNGENRQVNNENSVHTWNNVKPPNPVIVNCLGYKLGDIDLLKIRRGRKSKKTSQSVKAPLKGFVLMKKDAILGLKNVEPSCPTSGSGKVNERIREKSNCMGSGAGSFKPRDHDDLIDHPTPVGCKNTKVNAVEYNRASVGARQKNYQEAALLTNNKCQEHGDNSNATDELALEREDEEVRFEQDCRASTESQQRIIAANVTQPSSLQNDDVDKAMLYLSNNRMPSEHTEIGNKMEYQSEPSKLLDLAKFILADIATEEEISDDVQNFVKNNPRKRRKLILLYDDDDDENKEEKAVDMQPEHISPRSLKYDGPMRKYIVDTEYDEEATVLTGNLSNQNRNNGRPAKKRRYIDATNDEEDEAVVGAANSDFAVNNAANLALNDDANLVSGTVVANGHCLQSRTISKSESADLHIFSQPAVEIVWRPNEVSKGLVSEIIESDSALKVSVGIADLLIFPSTILPEQNRLYQGKHYLWGAFKRRKDMSNKGVLDREQDSSACATEECKQQGQFLLEQDASTCGSEEGEIQEEHPLNQQDLEQRKSTGEEINVMNERRANENLQTLVESNSEAQMEAMKVSMTESLTLFGCSLSYAKPDSPIVGSNCSMQEGITSSLELNAPSAAEPSAKGDQGQSHSGSELPTTKMYWIPRAPDSKSSAIVPRDG</sequence>
<evidence type="ECO:0000256" key="1">
    <source>
        <dbReference type="ARBA" id="ARBA00022723"/>
    </source>
</evidence>
<reference evidence="8" key="1">
    <citation type="submission" date="2020-07" db="EMBL/GenBank/DDBJ databases">
        <title>Genome sequence and genetic diversity analysis of an under-domesticated orphan crop, white fonio (Digitaria exilis).</title>
        <authorList>
            <person name="Bennetzen J.L."/>
            <person name="Chen S."/>
            <person name="Ma X."/>
            <person name="Wang X."/>
            <person name="Yssel A.E.J."/>
            <person name="Chaluvadi S.R."/>
            <person name="Johnson M."/>
            <person name="Gangashetty P."/>
            <person name="Hamidou F."/>
            <person name="Sanogo M.D."/>
            <person name="Zwaenepoel A."/>
            <person name="Wallace J."/>
            <person name="Van De Peer Y."/>
            <person name="Van Deynze A."/>
        </authorList>
    </citation>
    <scope>NUCLEOTIDE SEQUENCE</scope>
    <source>
        <tissue evidence="8">Leaves</tissue>
    </source>
</reference>
<evidence type="ECO:0000313" key="9">
    <source>
        <dbReference type="Proteomes" id="UP000636709"/>
    </source>
</evidence>
<feature type="region of interest" description="Disordered" evidence="6">
    <location>
        <begin position="778"/>
        <end position="825"/>
    </location>
</feature>
<feature type="region of interest" description="Disordered" evidence="6">
    <location>
        <begin position="68"/>
        <end position="137"/>
    </location>
</feature>
<evidence type="ECO:0000256" key="4">
    <source>
        <dbReference type="ARBA" id="ARBA00023015"/>
    </source>
</evidence>
<feature type="compositionally biased region" description="Basic and acidic residues" evidence="6">
    <location>
        <begin position="690"/>
        <end position="703"/>
    </location>
</feature>
<evidence type="ECO:0000256" key="6">
    <source>
        <dbReference type="SAM" id="MobiDB-lite"/>
    </source>
</evidence>
<evidence type="ECO:0000256" key="3">
    <source>
        <dbReference type="ARBA" id="ARBA00022833"/>
    </source>
</evidence>
<protein>
    <recommendedName>
        <fullName evidence="7">AIPP2-like SPOC-like domain-containing protein</fullName>
    </recommendedName>
</protein>
<dbReference type="PANTHER" id="PTHR33304">
    <property type="match status" value="1"/>
</dbReference>
<evidence type="ECO:0000256" key="2">
    <source>
        <dbReference type="ARBA" id="ARBA00022771"/>
    </source>
</evidence>